<dbReference type="InterPro" id="IPR029058">
    <property type="entry name" value="AB_hydrolase_fold"/>
</dbReference>
<dbReference type="Proteomes" id="UP000054558">
    <property type="component" value="Unassembled WGS sequence"/>
</dbReference>
<dbReference type="EMBL" id="DF237161">
    <property type="protein sequence ID" value="GAQ84916.1"/>
    <property type="molecule type" value="Genomic_DNA"/>
</dbReference>
<accession>A0A1Y1I8A3</accession>
<name>A0A1Y1I8A3_KLENI</name>
<dbReference type="PANTHER" id="PTHR12265:SF0">
    <property type="entry name" value="EXPRESSED PROTEIN"/>
    <property type="match status" value="1"/>
</dbReference>
<dbReference type="Gene3D" id="3.40.50.1820">
    <property type="entry name" value="alpha/beta hydrolase"/>
    <property type="match status" value="1"/>
</dbReference>
<evidence type="ECO:0000313" key="1">
    <source>
        <dbReference type="EMBL" id="GAQ84916.1"/>
    </source>
</evidence>
<evidence type="ECO:0000313" key="2">
    <source>
        <dbReference type="Proteomes" id="UP000054558"/>
    </source>
</evidence>
<evidence type="ECO:0008006" key="3">
    <source>
        <dbReference type="Google" id="ProtNLM"/>
    </source>
</evidence>
<dbReference type="OrthoDB" id="77878at2759"/>
<protein>
    <recommendedName>
        <fullName evidence="3">Transmembrane protein 53</fullName>
    </recommendedName>
</protein>
<organism evidence="1 2">
    <name type="scientific">Klebsormidium nitens</name>
    <name type="common">Green alga</name>
    <name type="synonym">Ulothrix nitens</name>
    <dbReference type="NCBI Taxonomy" id="105231"/>
    <lineage>
        <taxon>Eukaryota</taxon>
        <taxon>Viridiplantae</taxon>
        <taxon>Streptophyta</taxon>
        <taxon>Klebsormidiophyceae</taxon>
        <taxon>Klebsormidiales</taxon>
        <taxon>Klebsormidiaceae</taxon>
        <taxon>Klebsormidium</taxon>
    </lineage>
</organism>
<sequence length="348" mass="38840">MGWAGAPDDLYWSSGGRTSDTGNDLSAAVVENAPIVVLFGWMSCERRHISTYTRLYHECGWDALAVRPGTLNLWLPGRALRLALQVLDTLLERTQGGLRPLVFAAFSGGAKACLYKLWQVLLDQCPEVDPEACQKYRPLQSCIVGQIYDSSPIDFVSKIGVRFLSHPPGGQQSTARFLAAKGTAIVLDGLFKGHFEADRRDFWQTLERAAVLQPLLLLYSRDDPLAPAERIDEFVANVRKVGADVTAVTWPQSLHVGHLRLHRDDYRTAVSEFLERARKRWLMLQSTPLAHTQTASKSETGLTFERSEQALEDTDTDNIEAVLHVQVASAPFIKQSSFERKGLPRPRL</sequence>
<dbReference type="Pfam" id="PF05705">
    <property type="entry name" value="DUF829"/>
    <property type="match status" value="1"/>
</dbReference>
<dbReference type="SUPFAM" id="SSF53474">
    <property type="entry name" value="alpha/beta-Hydrolases"/>
    <property type="match status" value="1"/>
</dbReference>
<dbReference type="OMA" id="YLEYHMK"/>
<dbReference type="AlphaFoldDB" id="A0A1Y1I8A3"/>
<proteinExistence type="predicted"/>
<keyword evidence="2" id="KW-1185">Reference proteome</keyword>
<dbReference type="PANTHER" id="PTHR12265">
    <property type="entry name" value="TRANSMEMBRANE PROTEIN 53"/>
    <property type="match status" value="1"/>
</dbReference>
<dbReference type="InterPro" id="IPR008547">
    <property type="entry name" value="DUF829_TMEM53"/>
</dbReference>
<reference evidence="1 2" key="1">
    <citation type="journal article" date="2014" name="Nat. Commun.">
        <title>Klebsormidium flaccidum genome reveals primary factors for plant terrestrial adaptation.</title>
        <authorList>
            <person name="Hori K."/>
            <person name="Maruyama F."/>
            <person name="Fujisawa T."/>
            <person name="Togashi T."/>
            <person name="Yamamoto N."/>
            <person name="Seo M."/>
            <person name="Sato S."/>
            <person name="Yamada T."/>
            <person name="Mori H."/>
            <person name="Tajima N."/>
            <person name="Moriyama T."/>
            <person name="Ikeuchi M."/>
            <person name="Watanabe M."/>
            <person name="Wada H."/>
            <person name="Kobayashi K."/>
            <person name="Saito M."/>
            <person name="Masuda T."/>
            <person name="Sasaki-Sekimoto Y."/>
            <person name="Mashiguchi K."/>
            <person name="Awai K."/>
            <person name="Shimojima M."/>
            <person name="Masuda S."/>
            <person name="Iwai M."/>
            <person name="Nobusawa T."/>
            <person name="Narise T."/>
            <person name="Kondo S."/>
            <person name="Saito H."/>
            <person name="Sato R."/>
            <person name="Murakawa M."/>
            <person name="Ihara Y."/>
            <person name="Oshima-Yamada Y."/>
            <person name="Ohtaka K."/>
            <person name="Satoh M."/>
            <person name="Sonobe K."/>
            <person name="Ishii M."/>
            <person name="Ohtani R."/>
            <person name="Kanamori-Sato M."/>
            <person name="Honoki R."/>
            <person name="Miyazaki D."/>
            <person name="Mochizuki H."/>
            <person name="Umetsu J."/>
            <person name="Higashi K."/>
            <person name="Shibata D."/>
            <person name="Kamiya Y."/>
            <person name="Sato N."/>
            <person name="Nakamura Y."/>
            <person name="Tabata S."/>
            <person name="Ida S."/>
            <person name="Kurokawa K."/>
            <person name="Ohta H."/>
        </authorList>
    </citation>
    <scope>NUCLEOTIDE SEQUENCE [LARGE SCALE GENOMIC DNA]</scope>
    <source>
        <strain evidence="1 2">NIES-2285</strain>
    </source>
</reference>
<gene>
    <name evidence="1" type="ORF">KFL_002120100</name>
</gene>